<evidence type="ECO:0000313" key="5">
    <source>
        <dbReference type="RefSeq" id="XP_015065541.1"/>
    </source>
</evidence>
<keyword evidence="1" id="KW-0479">Metal-binding</keyword>
<proteinExistence type="predicted"/>
<keyword evidence="1" id="KW-0863">Zinc-finger</keyword>
<accession>A0ABM1G3N4</accession>
<feature type="region of interest" description="Disordered" evidence="2">
    <location>
        <begin position="98"/>
        <end position="122"/>
    </location>
</feature>
<feature type="domain" description="CCHC-type" evidence="3">
    <location>
        <begin position="427"/>
        <end position="442"/>
    </location>
</feature>
<keyword evidence="4" id="KW-1185">Reference proteome</keyword>
<dbReference type="PANTHER" id="PTHR33223">
    <property type="entry name" value="CCHC-TYPE DOMAIN-CONTAINING PROTEIN"/>
    <property type="match status" value="1"/>
</dbReference>
<dbReference type="RefSeq" id="XP_015065541.1">
    <property type="nucleotide sequence ID" value="XM_015210055.2"/>
</dbReference>
<evidence type="ECO:0000256" key="2">
    <source>
        <dbReference type="SAM" id="MobiDB-lite"/>
    </source>
</evidence>
<feature type="compositionally biased region" description="Gly residues" evidence="2">
    <location>
        <begin position="489"/>
        <end position="502"/>
    </location>
</feature>
<feature type="region of interest" description="Disordered" evidence="2">
    <location>
        <begin position="1"/>
        <end position="77"/>
    </location>
</feature>
<feature type="compositionally biased region" description="Basic and acidic residues" evidence="2">
    <location>
        <begin position="56"/>
        <end position="72"/>
    </location>
</feature>
<dbReference type="PANTHER" id="PTHR33223:SF11">
    <property type="entry name" value="ELEMENT PROTEIN, PUTATIVE-RELATED"/>
    <property type="match status" value="1"/>
</dbReference>
<evidence type="ECO:0000313" key="4">
    <source>
        <dbReference type="Proteomes" id="UP000694930"/>
    </source>
</evidence>
<evidence type="ECO:0000259" key="3">
    <source>
        <dbReference type="PROSITE" id="PS50158"/>
    </source>
</evidence>
<feature type="compositionally biased region" description="Low complexity" evidence="2">
    <location>
        <begin position="469"/>
        <end position="488"/>
    </location>
</feature>
<reference evidence="5" key="2">
    <citation type="submission" date="2025-08" db="UniProtKB">
        <authorList>
            <consortium name="RefSeq"/>
        </authorList>
    </citation>
    <scope>IDENTIFICATION</scope>
</reference>
<dbReference type="SMART" id="SM00343">
    <property type="entry name" value="ZnF_C2HC"/>
    <property type="match status" value="1"/>
</dbReference>
<reference evidence="4" key="1">
    <citation type="journal article" date="2014" name="Nat. Genet.">
        <title>The genome of the stress-tolerant wild tomato species Solanum pennellii.</title>
        <authorList>
            <person name="Bolger A."/>
            <person name="Scossa F."/>
            <person name="Bolger M.E."/>
            <person name="Lanz C."/>
            <person name="Maumus F."/>
            <person name="Tohge T."/>
            <person name="Quesneville H."/>
            <person name="Alseekh S."/>
            <person name="Sorensen I."/>
            <person name="Lichtenstein G."/>
            <person name="Fich E.A."/>
            <person name="Conte M."/>
            <person name="Keller H."/>
            <person name="Schneeberger K."/>
            <person name="Schwacke R."/>
            <person name="Ofner I."/>
            <person name="Vrebalov J."/>
            <person name="Xu Y."/>
            <person name="Osorio S."/>
            <person name="Aflitos S.A."/>
            <person name="Schijlen E."/>
            <person name="Jimenez-Gomez J.M."/>
            <person name="Ryngajllo M."/>
            <person name="Kimura S."/>
            <person name="Kumar R."/>
            <person name="Koenig D."/>
            <person name="Headland L.R."/>
            <person name="Maloof J.N."/>
            <person name="Sinha N."/>
            <person name="van Ham R.C."/>
            <person name="Lankhorst R.K."/>
            <person name="Mao L."/>
            <person name="Vogel A."/>
            <person name="Arsova B."/>
            <person name="Panstruga R."/>
            <person name="Fei Z."/>
            <person name="Rose J.K."/>
            <person name="Zamir D."/>
            <person name="Carrari F."/>
            <person name="Giovannoni J.J."/>
            <person name="Weigel D."/>
            <person name="Usadel B."/>
            <person name="Fernie A.R."/>
        </authorList>
    </citation>
    <scope>NUCLEOTIDE SEQUENCE [LARGE SCALE GENOMIC DNA]</scope>
    <source>
        <strain evidence="4">cv. LA0716</strain>
    </source>
</reference>
<name>A0ABM1G3N4_SOLPN</name>
<feature type="region of interest" description="Disordered" evidence="2">
    <location>
        <begin position="439"/>
        <end position="511"/>
    </location>
</feature>
<gene>
    <name evidence="5" type="primary">LOC107010776</name>
</gene>
<feature type="compositionally biased region" description="Low complexity" evidence="2">
    <location>
        <begin position="362"/>
        <end position="373"/>
    </location>
</feature>
<dbReference type="Pfam" id="PF03732">
    <property type="entry name" value="Retrotrans_gag"/>
    <property type="match status" value="1"/>
</dbReference>
<organism evidence="4 5">
    <name type="scientific">Solanum pennellii</name>
    <name type="common">Tomato</name>
    <name type="synonym">Lycopersicon pennellii</name>
    <dbReference type="NCBI Taxonomy" id="28526"/>
    <lineage>
        <taxon>Eukaryota</taxon>
        <taxon>Viridiplantae</taxon>
        <taxon>Streptophyta</taxon>
        <taxon>Embryophyta</taxon>
        <taxon>Tracheophyta</taxon>
        <taxon>Spermatophyta</taxon>
        <taxon>Magnoliopsida</taxon>
        <taxon>eudicotyledons</taxon>
        <taxon>Gunneridae</taxon>
        <taxon>Pentapetalae</taxon>
        <taxon>asterids</taxon>
        <taxon>lamiids</taxon>
        <taxon>Solanales</taxon>
        <taxon>Solanaceae</taxon>
        <taxon>Solanoideae</taxon>
        <taxon>Solaneae</taxon>
        <taxon>Solanum</taxon>
        <taxon>Solanum subgen. Lycopersicon</taxon>
    </lineage>
</organism>
<evidence type="ECO:0000256" key="1">
    <source>
        <dbReference type="PROSITE-ProRule" id="PRU00047"/>
    </source>
</evidence>
<protein>
    <submittedName>
        <fullName evidence="5">Uncharacterized protein LOC107010776</fullName>
    </submittedName>
</protein>
<dbReference type="InterPro" id="IPR001878">
    <property type="entry name" value="Znf_CCHC"/>
</dbReference>
<dbReference type="Proteomes" id="UP000694930">
    <property type="component" value="Chromosome 2"/>
</dbReference>
<sequence length="597" mass="65621">MTRTRTNVTGGRGEALPEAVVEAPARGRGRSRARGRASSATVARGRGRGAAPVRGRAREVSTEPQINDREDQVPPDPVVTPLLQDTLLRVLSVLEGFSQGGGATTTPHDSRTREGAQTQEQQQAPVVQDAVGQLPVDPAVQNDVAPAVGGQVASMVVLTEDEQRRYERFRKMDPPQFQGGKSEDAHEFLTTCRELLEVVGLAESHGVRYATLQLRGPARDWWRTYSGCLPVGSPPVTWEQFASAFQDRFIPWSVREESRLRFESLRQDGLSVTEYEARFCQLSRHALAIIPNETERIRRFVRGLTFSIRSAVFRTSREGTSFQSIVSAAKEAELMEREEFGDPKRARISGQFHGASSGGRGSQRVSGSFQQRGPIHASMPTFEGGQTSRGSYGPGQGSYGSQQRPTGRGNYSGFSGSTQQFPGQRFCFTCGDPDHLMRQCTSQRGRGGPRPNSSFQTRPPAPQGRGRGRVQSGRGDRVSSSGVAAQQSGGRGTTQDGGGRGGHCYAFPGRPEAETSDAVITELGPDLTFEEEPIAILDRQIRKLRTKEIASVKVQWKHRSVGEATWETESDMRARYPQLFEASGTFFYFMFEDEHDF</sequence>
<feature type="compositionally biased region" description="Low complexity" evidence="2">
    <location>
        <begin position="36"/>
        <end position="54"/>
    </location>
</feature>
<feature type="compositionally biased region" description="Low complexity" evidence="2">
    <location>
        <begin position="1"/>
        <end position="26"/>
    </location>
</feature>
<dbReference type="InterPro" id="IPR005162">
    <property type="entry name" value="Retrotrans_gag_dom"/>
</dbReference>
<feature type="region of interest" description="Disordered" evidence="2">
    <location>
        <begin position="350"/>
        <end position="418"/>
    </location>
</feature>
<dbReference type="PROSITE" id="PS50158">
    <property type="entry name" value="ZF_CCHC"/>
    <property type="match status" value="1"/>
</dbReference>
<dbReference type="GeneID" id="107010776"/>
<keyword evidence="1" id="KW-0862">Zinc</keyword>